<name>A0AC35TJQ3_9BILA</name>
<dbReference type="WBParaSite" id="RSKR_0000136600.1">
    <property type="protein sequence ID" value="RSKR_0000136600.1"/>
    <property type="gene ID" value="RSKR_0000136600"/>
</dbReference>
<reference evidence="2" key="1">
    <citation type="submission" date="2016-11" db="UniProtKB">
        <authorList>
            <consortium name="WormBaseParasite"/>
        </authorList>
    </citation>
    <scope>IDENTIFICATION</scope>
    <source>
        <strain evidence="2">KR3021</strain>
    </source>
</reference>
<evidence type="ECO:0000313" key="1">
    <source>
        <dbReference type="Proteomes" id="UP000095286"/>
    </source>
</evidence>
<proteinExistence type="predicted"/>
<dbReference type="Proteomes" id="UP000095286">
    <property type="component" value="Unplaced"/>
</dbReference>
<organism evidence="1 2">
    <name type="scientific">Rhabditophanes sp. KR3021</name>
    <dbReference type="NCBI Taxonomy" id="114890"/>
    <lineage>
        <taxon>Eukaryota</taxon>
        <taxon>Metazoa</taxon>
        <taxon>Ecdysozoa</taxon>
        <taxon>Nematoda</taxon>
        <taxon>Chromadorea</taxon>
        <taxon>Rhabditida</taxon>
        <taxon>Tylenchina</taxon>
        <taxon>Panagrolaimomorpha</taxon>
        <taxon>Strongyloidoidea</taxon>
        <taxon>Alloionematidae</taxon>
        <taxon>Rhabditophanes</taxon>
    </lineage>
</organism>
<protein>
    <submittedName>
        <fullName evidence="2">DM5 domain-containing protein</fullName>
    </submittedName>
</protein>
<accession>A0AC35TJQ3</accession>
<sequence length="186" mass="20709">MLFSTQMNLLYSILSICLLTINIASNPLPSPVMSKEMLSLFEDYGSPVILYSPDLDKPKQEYIVRNNYVPVSESPKDYDDIMSKYYAEQEQAKEEEMIFGTNKKRIEREEFRKAVEAIERDSVFFKPSTIPKLPPIPPTTTTPESPSGSPTTATTQSPSGLPTIATTESPSGLPTIATTQSPKMTF</sequence>
<evidence type="ECO:0000313" key="2">
    <source>
        <dbReference type="WBParaSite" id="RSKR_0000136600.1"/>
    </source>
</evidence>